<feature type="coiled-coil region" evidence="8">
    <location>
        <begin position="922"/>
        <end position="956"/>
    </location>
</feature>
<dbReference type="GO" id="GO:0097711">
    <property type="term" value="P:ciliary basal body-plasma membrane docking"/>
    <property type="evidence" value="ECO:0007669"/>
    <property type="project" value="TreeGrafter"/>
</dbReference>
<keyword evidence="11" id="KW-1185">Reference proteome</keyword>
<evidence type="ECO:0000256" key="8">
    <source>
        <dbReference type="SAM" id="Coils"/>
    </source>
</evidence>
<keyword evidence="5 8" id="KW-0175">Coiled coil</keyword>
<reference evidence="11" key="1">
    <citation type="submission" date="2017-01" db="EMBL/GenBank/DDBJ databases">
        <title>Comparative genomics of anhydrobiosis in the tardigrade Hypsibius dujardini.</title>
        <authorList>
            <person name="Yoshida Y."/>
            <person name="Koutsovoulos G."/>
            <person name="Laetsch D."/>
            <person name="Stevens L."/>
            <person name="Kumar S."/>
            <person name="Horikawa D."/>
            <person name="Ishino K."/>
            <person name="Komine S."/>
            <person name="Tomita M."/>
            <person name="Blaxter M."/>
            <person name="Arakawa K."/>
        </authorList>
    </citation>
    <scope>NUCLEOTIDE SEQUENCE [LARGE SCALE GENOMIC DNA]</scope>
    <source>
        <strain evidence="11">Z151</strain>
    </source>
</reference>
<evidence type="ECO:0000256" key="1">
    <source>
        <dbReference type="ARBA" id="ARBA00004120"/>
    </source>
</evidence>
<feature type="compositionally biased region" description="Basic and acidic residues" evidence="9">
    <location>
        <begin position="1528"/>
        <end position="1551"/>
    </location>
</feature>
<comment type="subcellular location">
    <subcellularLocation>
        <location evidence="1">Cytoplasm</location>
        <location evidence="1">Cytoskeleton</location>
        <location evidence="1">Cilium basal body</location>
    </subcellularLocation>
    <subcellularLocation>
        <location evidence="2">Cytoplasm</location>
        <location evidence="2">Cytoskeleton</location>
        <location evidence="2">Microtubule organizing center</location>
        <location evidence="2">Centrosome</location>
    </subcellularLocation>
</comment>
<evidence type="ECO:0000256" key="4">
    <source>
        <dbReference type="ARBA" id="ARBA00022794"/>
    </source>
</evidence>
<dbReference type="GO" id="GO:1905515">
    <property type="term" value="P:non-motile cilium assembly"/>
    <property type="evidence" value="ECO:0007669"/>
    <property type="project" value="TreeGrafter"/>
</dbReference>
<evidence type="ECO:0000313" key="11">
    <source>
        <dbReference type="Proteomes" id="UP000192578"/>
    </source>
</evidence>
<feature type="region of interest" description="Disordered" evidence="9">
    <location>
        <begin position="1591"/>
        <end position="1612"/>
    </location>
</feature>
<protein>
    <submittedName>
        <fullName evidence="10">Uncharacterized protein</fullName>
    </submittedName>
</protein>
<dbReference type="EMBL" id="MTYJ01000041">
    <property type="protein sequence ID" value="OQV19291.1"/>
    <property type="molecule type" value="Genomic_DNA"/>
</dbReference>
<feature type="coiled-coil region" evidence="8">
    <location>
        <begin position="1354"/>
        <end position="1479"/>
    </location>
</feature>
<keyword evidence="3" id="KW-0963">Cytoplasm</keyword>
<feature type="compositionally biased region" description="Polar residues" evidence="9">
    <location>
        <begin position="280"/>
        <end position="294"/>
    </location>
</feature>
<dbReference type="GO" id="GO:0035869">
    <property type="term" value="C:ciliary transition zone"/>
    <property type="evidence" value="ECO:0007669"/>
    <property type="project" value="TreeGrafter"/>
</dbReference>
<proteinExistence type="predicted"/>
<feature type="coiled-coil region" evidence="8">
    <location>
        <begin position="1088"/>
        <end position="1115"/>
    </location>
</feature>
<keyword evidence="4" id="KW-0970">Cilium biogenesis/degradation</keyword>
<feature type="coiled-coil region" evidence="8">
    <location>
        <begin position="850"/>
        <end position="891"/>
    </location>
</feature>
<organism evidence="10 11">
    <name type="scientific">Hypsibius exemplaris</name>
    <name type="common">Freshwater tardigrade</name>
    <dbReference type="NCBI Taxonomy" id="2072580"/>
    <lineage>
        <taxon>Eukaryota</taxon>
        <taxon>Metazoa</taxon>
        <taxon>Ecdysozoa</taxon>
        <taxon>Tardigrada</taxon>
        <taxon>Eutardigrada</taxon>
        <taxon>Parachela</taxon>
        <taxon>Hypsibioidea</taxon>
        <taxon>Hypsibiidae</taxon>
        <taxon>Hypsibius</taxon>
    </lineage>
</organism>
<feature type="coiled-coil region" evidence="8">
    <location>
        <begin position="985"/>
        <end position="1041"/>
    </location>
</feature>
<evidence type="ECO:0000256" key="2">
    <source>
        <dbReference type="ARBA" id="ARBA00004300"/>
    </source>
</evidence>
<gene>
    <name evidence="10" type="ORF">BV898_06712</name>
</gene>
<accession>A0A1W0WVQ8</accession>
<dbReference type="OrthoDB" id="6351660at2759"/>
<feature type="compositionally biased region" description="Basic and acidic residues" evidence="9">
    <location>
        <begin position="1495"/>
        <end position="1507"/>
    </location>
</feature>
<dbReference type="PANTHER" id="PTHR18879">
    <property type="entry name" value="CENTROSOMAL PROTEIN OF 290 KDA"/>
    <property type="match status" value="1"/>
</dbReference>
<feature type="coiled-coil region" evidence="8">
    <location>
        <begin position="714"/>
        <end position="763"/>
    </location>
</feature>
<dbReference type="InterPro" id="IPR026201">
    <property type="entry name" value="Cep290"/>
</dbReference>
<keyword evidence="7" id="KW-0966">Cell projection</keyword>
<feature type="coiled-coil region" evidence="8">
    <location>
        <begin position="504"/>
        <end position="538"/>
    </location>
</feature>
<comment type="caution">
    <text evidence="10">The sequence shown here is derived from an EMBL/GenBank/DDBJ whole genome shotgun (WGS) entry which is preliminary data.</text>
</comment>
<feature type="coiled-coil region" evidence="8">
    <location>
        <begin position="398"/>
        <end position="432"/>
    </location>
</feature>
<keyword evidence="6" id="KW-0206">Cytoskeleton</keyword>
<sequence>MASDARWAQTVPLDFDKIQALQGTSPSIHQADLEFLSSVDLNAIAGDFDYDRFVAVLKAFQNGLRKSVVDREAALYAKGRSDQLLAESRRAEVATAPQALLTPAGTVQPDAIRARDQHILYLQYEVSQRDIQMLQLAEQVQQSRSQIEGLEDQKRLLEEEVQHVRSQISRARDESDQLRASIDNQLKKADVREKLQNRNEELINALEESSNLRLESQRLKKLCAQLEEQLGEATVQIDSATAEHLHLKRSIEAAEVACEELRDENAELQDKLNKTRPEASIQSPEPSQAASNADDQLDQLITIVNRRVDEWKLLMRNQVDEIPSAKSDGSYGKTDETERLLAMRSHEVSLLRSSLASAVHEIEEGAKTITRLKQQGRRASTDSGIDLRTQLSHRNSELSNMLQRTLALEDDLDLAQREAREFQSQLQRYEEGIYGLAEARTDLRESRKQLLQRDKYIKELVRRLNVLTSDYDAVMMEVNDTRRRANLPPRPASSNRNLSDLAPLLEGRLLVEVLEEQIDQLEDERISLQKTIHSLLGNTPSRGDNSARLRGSKAMQLTSKNVDDLLDDLNVLRRDFDELVEENHQLESSMQEILDAIRESRLNGRPGQSVELRSPSLELLLKLMERRHVASSDSAYTETRLDSAVYSEQDSQGSAQSAQLKEKVERVLHSLDQISSRKDRRFERESSSNLVDRLSLVFNKCLEDVLKLVLDSDNRSLEKLIHNLQTEMQFLIDDSRRSHESTLQDHQRRFDELSRNYDSLLRSKPHQKPVFGVEYPDLSGELRDAEVRLARSLDTVTSLTTENHKLRSQLASGSGQSFLEITQGLTSLEKDHRNEVDTLSRINGDMRADARRHEVHMADLRAALQTANEQLVSMADELRQARNEAARLKTTVDGKSSLVEFAGGDSDGGGLSAAVRDDGLGVEGRQRVVVQLEAKIQRLEGEMKQREAERQRERDEFVEILAKSGKGLQSDVEFAKQVSILNTEIGQKDRRLELLTLELDNARSELQSTMATFTRREEDFRRDRENLRAQYESTIARLREETSIKFKIQAGVSSSSLAGGPDTGRTFTQPDGVVVVAATSQPASELHVRVLKDQLADKEQELRKLSTAFQIFKDEMASVALPSSDPTVVSQLASQKREMEAKLLTSREANSKVLADWRKQKAELSSVLREMNDMRAESRQKDDQIRKFEKINGELFAKITALESEVSRAKNGLTDDDRTVSDLKKKINQLEKTLSSIKKSHSQSPVRAALTTTKPEVLVWEEKKKWEKVVQKLKERLREKEDAADTAQTTVTHVKEALARSERDRGVMEKRLATLSKRVVALSEQPDSLQQSLDASQKEIEDLRAMVYELSSGKELLEEKVVRLQAQEKNYDAALKVSNDRLTHLLTNEKAQSDKYDDQRDRYQKKVKKLEQQILELETTIADTRLQAADRPAPRDNSKDLLAAVRKLKAIIEEQQAELQQLKQQNASLMSVMKQTEAGRLAIHTSQTRIMKPKKSVETRERHENSSPEKPSSLSALNKAKSQKVKTKHDLNSESLRGRGDTASSIERELDLAAAAPDEKDEGISISKDYPVDSYDSNRRVAELEAQLANILGQPVQQRPAGKASRASRQER</sequence>
<evidence type="ECO:0000256" key="9">
    <source>
        <dbReference type="SAM" id="MobiDB-lite"/>
    </source>
</evidence>
<name>A0A1W0WVQ8_HYPEX</name>
<dbReference type="Proteomes" id="UP000192578">
    <property type="component" value="Unassembled WGS sequence"/>
</dbReference>
<dbReference type="GO" id="GO:1905349">
    <property type="term" value="P:ciliary transition zone assembly"/>
    <property type="evidence" value="ECO:0007669"/>
    <property type="project" value="TreeGrafter"/>
</dbReference>
<evidence type="ECO:0000256" key="5">
    <source>
        <dbReference type="ARBA" id="ARBA00023054"/>
    </source>
</evidence>
<evidence type="ECO:0000313" key="10">
    <source>
        <dbReference type="EMBL" id="OQV19291.1"/>
    </source>
</evidence>
<feature type="region of interest" description="Disordered" evidence="9">
    <location>
        <begin position="1485"/>
        <end position="1573"/>
    </location>
</feature>
<dbReference type="PANTHER" id="PTHR18879:SF20">
    <property type="entry name" value="CENTROSOMAL PROTEIN OF 290 KDA"/>
    <property type="match status" value="1"/>
</dbReference>
<feature type="region of interest" description="Disordered" evidence="9">
    <location>
        <begin position="273"/>
        <end position="294"/>
    </location>
</feature>
<feature type="coiled-coil region" evidence="8">
    <location>
        <begin position="562"/>
        <end position="596"/>
    </location>
</feature>
<feature type="coiled-coil region" evidence="8">
    <location>
        <begin position="1213"/>
        <end position="1290"/>
    </location>
</feature>
<evidence type="ECO:0000256" key="7">
    <source>
        <dbReference type="ARBA" id="ARBA00023273"/>
    </source>
</evidence>
<evidence type="ECO:0000256" key="3">
    <source>
        <dbReference type="ARBA" id="ARBA00022490"/>
    </source>
</evidence>
<dbReference type="GO" id="GO:0034451">
    <property type="term" value="C:centriolar satellite"/>
    <property type="evidence" value="ECO:0007669"/>
    <property type="project" value="TreeGrafter"/>
</dbReference>
<evidence type="ECO:0000256" key="6">
    <source>
        <dbReference type="ARBA" id="ARBA00023212"/>
    </source>
</evidence>